<dbReference type="GeneID" id="106076986"/>
<dbReference type="PROSITE" id="PS00514">
    <property type="entry name" value="FIBRINOGEN_C_1"/>
    <property type="match status" value="1"/>
</dbReference>
<proteinExistence type="predicted"/>
<dbReference type="SUPFAM" id="SSF56496">
    <property type="entry name" value="Fibrinogen C-terminal domain-like"/>
    <property type="match status" value="1"/>
</dbReference>
<dbReference type="SMART" id="SM00186">
    <property type="entry name" value="FBG"/>
    <property type="match status" value="1"/>
</dbReference>
<evidence type="ECO:0000313" key="4">
    <source>
        <dbReference type="Proteomes" id="UP001165740"/>
    </source>
</evidence>
<dbReference type="InterPro" id="IPR036056">
    <property type="entry name" value="Fibrinogen-like_C"/>
</dbReference>
<dbReference type="InterPro" id="IPR050373">
    <property type="entry name" value="Fibrinogen_C-term_domain"/>
</dbReference>
<dbReference type="RefSeq" id="XP_055899747.1">
    <property type="nucleotide sequence ID" value="XM_056043772.1"/>
</dbReference>
<dbReference type="Pfam" id="PF00147">
    <property type="entry name" value="Fibrinogen_C"/>
    <property type="match status" value="1"/>
</dbReference>
<dbReference type="InterPro" id="IPR020837">
    <property type="entry name" value="Fibrinogen_CS"/>
</dbReference>
<evidence type="ECO:0000256" key="1">
    <source>
        <dbReference type="ARBA" id="ARBA00023157"/>
    </source>
</evidence>
<keyword evidence="2" id="KW-0732">Signal</keyword>
<reference evidence="5" key="1">
    <citation type="submission" date="2025-08" db="UniProtKB">
        <authorList>
            <consortium name="RefSeq"/>
        </authorList>
    </citation>
    <scope>IDENTIFICATION</scope>
</reference>
<keyword evidence="1" id="KW-1015">Disulfide bond</keyword>
<dbReference type="PROSITE" id="PS51406">
    <property type="entry name" value="FIBRINOGEN_C_2"/>
    <property type="match status" value="1"/>
</dbReference>
<dbReference type="InterPro" id="IPR014716">
    <property type="entry name" value="Fibrinogen_a/b/g_C_1"/>
</dbReference>
<gene>
    <name evidence="5" type="primary">LOC106076986</name>
</gene>
<dbReference type="CDD" id="cd00087">
    <property type="entry name" value="FReD"/>
    <property type="match status" value="1"/>
</dbReference>
<feature type="chain" id="PRO_5040879526" evidence="2">
    <location>
        <begin position="25"/>
        <end position="263"/>
    </location>
</feature>
<feature type="domain" description="Fibrinogen C-terminal" evidence="3">
    <location>
        <begin position="47"/>
        <end position="263"/>
    </location>
</feature>
<dbReference type="OrthoDB" id="6145874at2759"/>
<dbReference type="OMA" id="DASASYW"/>
<dbReference type="InterPro" id="IPR002181">
    <property type="entry name" value="Fibrinogen_a/b/g_C_dom"/>
</dbReference>
<dbReference type="Gene3D" id="3.90.215.10">
    <property type="entry name" value="Gamma Fibrinogen, chain A, domain 1"/>
    <property type="match status" value="1"/>
</dbReference>
<accession>A0A9W3BK02</accession>
<dbReference type="PANTHER" id="PTHR19143">
    <property type="entry name" value="FIBRINOGEN/TENASCIN/ANGIOPOEITIN"/>
    <property type="match status" value="1"/>
</dbReference>
<name>A0A9W3BK02_BIOGL</name>
<keyword evidence="4" id="KW-1185">Reference proteome</keyword>
<dbReference type="GO" id="GO:0005615">
    <property type="term" value="C:extracellular space"/>
    <property type="evidence" value="ECO:0007669"/>
    <property type="project" value="TreeGrafter"/>
</dbReference>
<dbReference type="AlphaFoldDB" id="A0A9W3BK02"/>
<sequence length="263" mass="30805">MKFQVNAAMYVLLFFPFLVQETLAQVSCPSLETLCSTNIDGRKISSFVRNHKKFFCEHGTDNYKWIAIQPPCTSPVISAPRQLLCEVKTDGSRWFVIQSRFRKDISFNRNWTDFKNGFGTPCKTDYWMGNEIVHQLTSRGNFELRIDMIFNGSNYYARYNNFNVDSEENQYELTLNTFSGNVYDEFGIHNHMKFSTPDRDNDIDDRLFCSQMFQAGWWYMNCHYANLNGHFDSPTRLKGVTWTELTTGNYSLSSVEMKIRKKN</sequence>
<organism evidence="4 5">
    <name type="scientific">Biomphalaria glabrata</name>
    <name type="common">Bloodfluke planorb</name>
    <name type="synonym">Freshwater snail</name>
    <dbReference type="NCBI Taxonomy" id="6526"/>
    <lineage>
        <taxon>Eukaryota</taxon>
        <taxon>Metazoa</taxon>
        <taxon>Spiralia</taxon>
        <taxon>Lophotrochozoa</taxon>
        <taxon>Mollusca</taxon>
        <taxon>Gastropoda</taxon>
        <taxon>Heterobranchia</taxon>
        <taxon>Euthyneura</taxon>
        <taxon>Panpulmonata</taxon>
        <taxon>Hygrophila</taxon>
        <taxon>Lymnaeoidea</taxon>
        <taxon>Planorbidae</taxon>
        <taxon>Biomphalaria</taxon>
    </lineage>
</organism>
<evidence type="ECO:0000313" key="5">
    <source>
        <dbReference type="RefSeq" id="XP_055899747.1"/>
    </source>
</evidence>
<dbReference type="Proteomes" id="UP001165740">
    <property type="component" value="Chromosome 10"/>
</dbReference>
<feature type="signal peptide" evidence="2">
    <location>
        <begin position="1"/>
        <end position="24"/>
    </location>
</feature>
<dbReference type="PANTHER" id="PTHR19143:SF444">
    <property type="entry name" value="PROTEIN SCABROUS"/>
    <property type="match status" value="1"/>
</dbReference>
<evidence type="ECO:0000256" key="2">
    <source>
        <dbReference type="SAM" id="SignalP"/>
    </source>
</evidence>
<protein>
    <submittedName>
        <fullName evidence="5">Ficolin-1-like</fullName>
    </submittedName>
</protein>
<evidence type="ECO:0000259" key="3">
    <source>
        <dbReference type="PROSITE" id="PS51406"/>
    </source>
</evidence>